<dbReference type="Proteomes" id="UP000610456">
    <property type="component" value="Unassembled WGS sequence"/>
</dbReference>
<reference evidence="2" key="1">
    <citation type="journal article" date="2014" name="Int. J. Syst. Evol. Microbiol.">
        <title>Complete genome sequence of Corynebacterium casei LMG S-19264T (=DSM 44701T), isolated from a smear-ripened cheese.</title>
        <authorList>
            <consortium name="US DOE Joint Genome Institute (JGI-PGF)"/>
            <person name="Walter F."/>
            <person name="Albersmeier A."/>
            <person name="Kalinowski J."/>
            <person name="Ruckert C."/>
        </authorList>
    </citation>
    <scope>NUCLEOTIDE SEQUENCE</scope>
    <source>
        <strain evidence="2">KCTC 12719</strain>
    </source>
</reference>
<sequence length="50" mass="6014">MGQIEDKHRQRKEKRRSDNDPLSGEIGNRDERTNDFDIDEKTIKDQQNKK</sequence>
<organism evidence="2 3">
    <name type="scientific">Salinimicrobium marinum</name>
    <dbReference type="NCBI Taxonomy" id="680283"/>
    <lineage>
        <taxon>Bacteria</taxon>
        <taxon>Pseudomonadati</taxon>
        <taxon>Bacteroidota</taxon>
        <taxon>Flavobacteriia</taxon>
        <taxon>Flavobacteriales</taxon>
        <taxon>Flavobacteriaceae</taxon>
        <taxon>Salinimicrobium</taxon>
    </lineage>
</organism>
<dbReference type="AlphaFoldDB" id="A0A918SKJ6"/>
<reference evidence="2" key="2">
    <citation type="submission" date="2020-09" db="EMBL/GenBank/DDBJ databases">
        <authorList>
            <person name="Sun Q."/>
            <person name="Kim S."/>
        </authorList>
    </citation>
    <scope>NUCLEOTIDE SEQUENCE</scope>
    <source>
        <strain evidence="2">KCTC 12719</strain>
    </source>
</reference>
<evidence type="ECO:0000256" key="1">
    <source>
        <dbReference type="SAM" id="MobiDB-lite"/>
    </source>
</evidence>
<dbReference type="EMBL" id="BMXB01000020">
    <property type="protein sequence ID" value="GHA49042.1"/>
    <property type="molecule type" value="Genomic_DNA"/>
</dbReference>
<comment type="caution">
    <text evidence="2">The sequence shown here is derived from an EMBL/GenBank/DDBJ whole genome shotgun (WGS) entry which is preliminary data.</text>
</comment>
<proteinExistence type="predicted"/>
<feature type="compositionally biased region" description="Basic and acidic residues" evidence="1">
    <location>
        <begin position="27"/>
        <end position="50"/>
    </location>
</feature>
<gene>
    <name evidence="2" type="ORF">GCM10007103_32380</name>
</gene>
<keyword evidence="3" id="KW-1185">Reference proteome</keyword>
<protein>
    <submittedName>
        <fullName evidence="2">Uncharacterized protein</fullName>
    </submittedName>
</protein>
<feature type="region of interest" description="Disordered" evidence="1">
    <location>
        <begin position="1"/>
        <end position="50"/>
    </location>
</feature>
<dbReference type="RefSeq" id="WP_189606007.1">
    <property type="nucleotide sequence ID" value="NZ_BMXB01000020.1"/>
</dbReference>
<accession>A0A918SKJ6</accession>
<evidence type="ECO:0000313" key="2">
    <source>
        <dbReference type="EMBL" id="GHA49042.1"/>
    </source>
</evidence>
<name>A0A918SKJ6_9FLAO</name>
<evidence type="ECO:0000313" key="3">
    <source>
        <dbReference type="Proteomes" id="UP000610456"/>
    </source>
</evidence>